<dbReference type="EC" id="2.7.10.2" evidence="2"/>
<dbReference type="InterPro" id="IPR050445">
    <property type="entry name" value="Bact_polysacc_biosynth/exp"/>
</dbReference>
<keyword evidence="7" id="KW-0829">Tyrosine-protein kinase</keyword>
<sequence>MIGLKENTDASVVEAFKTLRTNILYSSLDRKIKTILVTSSEPAEGKSTIACNLALSFAKDGKKTLLIDCDLRKPSIHKIFKVSNLTGLTNVLIGEEKLEIAIKYYSENLDILASGTYPPNPTEILGSKYMESFLEKLEELYEIIVIDSAPLNVVSDSQVLGAKMDGVLMVIRANKTKKDSVMDAKDLLEKVNANLIGVVLNGVEASHKKSYYCYGSKDEKRQKVSKK</sequence>
<evidence type="ECO:0000256" key="7">
    <source>
        <dbReference type="ARBA" id="ARBA00023137"/>
    </source>
</evidence>
<dbReference type="Gene3D" id="3.40.50.300">
    <property type="entry name" value="P-loop containing nucleotide triphosphate hydrolases"/>
    <property type="match status" value="1"/>
</dbReference>
<dbReference type="PANTHER" id="PTHR32309">
    <property type="entry name" value="TYROSINE-PROTEIN KINASE"/>
    <property type="match status" value="1"/>
</dbReference>
<accession>A0ABR8PYW4</accession>
<evidence type="ECO:0000256" key="3">
    <source>
        <dbReference type="ARBA" id="ARBA00022679"/>
    </source>
</evidence>
<feature type="domain" description="AAA" evidence="9">
    <location>
        <begin position="34"/>
        <end position="175"/>
    </location>
</feature>
<evidence type="ECO:0000313" key="10">
    <source>
        <dbReference type="EMBL" id="MBD7913299.1"/>
    </source>
</evidence>
<gene>
    <name evidence="10" type="ORF">H9661_18250</name>
</gene>
<evidence type="ECO:0000256" key="1">
    <source>
        <dbReference type="ARBA" id="ARBA00007316"/>
    </source>
</evidence>
<name>A0ABR8PYW4_9CLOT</name>
<dbReference type="CDD" id="cd05387">
    <property type="entry name" value="BY-kinase"/>
    <property type="match status" value="1"/>
</dbReference>
<keyword evidence="11" id="KW-1185">Reference proteome</keyword>
<dbReference type="RefSeq" id="WP_191770192.1">
    <property type="nucleotide sequence ID" value="NZ_JACSRA010000043.1"/>
</dbReference>
<evidence type="ECO:0000256" key="6">
    <source>
        <dbReference type="ARBA" id="ARBA00022840"/>
    </source>
</evidence>
<proteinExistence type="inferred from homology"/>
<evidence type="ECO:0000259" key="9">
    <source>
        <dbReference type="Pfam" id="PF13614"/>
    </source>
</evidence>
<keyword evidence="5 10" id="KW-0418">Kinase</keyword>
<comment type="caution">
    <text evidence="10">The sequence shown here is derived from an EMBL/GenBank/DDBJ whole genome shotgun (WGS) entry which is preliminary data.</text>
</comment>
<dbReference type="SUPFAM" id="SSF52540">
    <property type="entry name" value="P-loop containing nucleoside triphosphate hydrolases"/>
    <property type="match status" value="1"/>
</dbReference>
<dbReference type="GO" id="GO:0016301">
    <property type="term" value="F:kinase activity"/>
    <property type="evidence" value="ECO:0007669"/>
    <property type="project" value="UniProtKB-KW"/>
</dbReference>
<evidence type="ECO:0000256" key="8">
    <source>
        <dbReference type="ARBA" id="ARBA00051245"/>
    </source>
</evidence>
<reference evidence="10 11" key="1">
    <citation type="submission" date="2020-08" db="EMBL/GenBank/DDBJ databases">
        <title>A Genomic Blueprint of the Chicken Gut Microbiome.</title>
        <authorList>
            <person name="Gilroy R."/>
            <person name="Ravi A."/>
            <person name="Getino M."/>
            <person name="Pursley I."/>
            <person name="Horton D.L."/>
            <person name="Alikhan N.-F."/>
            <person name="Baker D."/>
            <person name="Gharbi K."/>
            <person name="Hall N."/>
            <person name="Watson M."/>
            <person name="Adriaenssens E.M."/>
            <person name="Foster-Nyarko E."/>
            <person name="Jarju S."/>
            <person name="Secka A."/>
            <person name="Antonio M."/>
            <person name="Oren A."/>
            <person name="Chaudhuri R."/>
            <person name="La Ragione R.M."/>
            <person name="Hildebrand F."/>
            <person name="Pallen M.J."/>
        </authorList>
    </citation>
    <scope>NUCLEOTIDE SEQUENCE [LARGE SCALE GENOMIC DNA]</scope>
    <source>
        <strain evidence="10 11">Sa3CVN1</strain>
    </source>
</reference>
<dbReference type="InterPro" id="IPR005702">
    <property type="entry name" value="Wzc-like_C"/>
</dbReference>
<dbReference type="Pfam" id="PF13614">
    <property type="entry name" value="AAA_31"/>
    <property type="match status" value="1"/>
</dbReference>
<evidence type="ECO:0000313" key="11">
    <source>
        <dbReference type="Proteomes" id="UP000627781"/>
    </source>
</evidence>
<dbReference type="NCBIfam" id="TIGR01007">
    <property type="entry name" value="eps_fam"/>
    <property type="match status" value="1"/>
</dbReference>
<evidence type="ECO:0000256" key="4">
    <source>
        <dbReference type="ARBA" id="ARBA00022741"/>
    </source>
</evidence>
<dbReference type="InterPro" id="IPR025669">
    <property type="entry name" value="AAA_dom"/>
</dbReference>
<dbReference type="InterPro" id="IPR027417">
    <property type="entry name" value="P-loop_NTPase"/>
</dbReference>
<evidence type="ECO:0000256" key="5">
    <source>
        <dbReference type="ARBA" id="ARBA00022777"/>
    </source>
</evidence>
<organism evidence="10 11">
    <name type="scientific">Clostridium cibarium</name>
    <dbReference type="NCBI Taxonomy" id="2762247"/>
    <lineage>
        <taxon>Bacteria</taxon>
        <taxon>Bacillati</taxon>
        <taxon>Bacillota</taxon>
        <taxon>Clostridia</taxon>
        <taxon>Eubacteriales</taxon>
        <taxon>Clostridiaceae</taxon>
        <taxon>Clostridium</taxon>
    </lineage>
</organism>
<dbReference type="Proteomes" id="UP000627781">
    <property type="component" value="Unassembled WGS sequence"/>
</dbReference>
<keyword evidence="6" id="KW-0067">ATP-binding</keyword>
<evidence type="ECO:0000256" key="2">
    <source>
        <dbReference type="ARBA" id="ARBA00011903"/>
    </source>
</evidence>
<keyword evidence="3" id="KW-0808">Transferase</keyword>
<protein>
    <recommendedName>
        <fullName evidence="2">non-specific protein-tyrosine kinase</fullName>
        <ecNumber evidence="2">2.7.10.2</ecNumber>
    </recommendedName>
</protein>
<dbReference type="EMBL" id="JACSRA010000043">
    <property type="protein sequence ID" value="MBD7913299.1"/>
    <property type="molecule type" value="Genomic_DNA"/>
</dbReference>
<comment type="similarity">
    <text evidence="1">Belongs to the CpsD/CapB family.</text>
</comment>
<keyword evidence="4" id="KW-0547">Nucleotide-binding</keyword>
<comment type="catalytic activity">
    <reaction evidence="8">
        <text>L-tyrosyl-[protein] + ATP = O-phospho-L-tyrosyl-[protein] + ADP + H(+)</text>
        <dbReference type="Rhea" id="RHEA:10596"/>
        <dbReference type="Rhea" id="RHEA-COMP:10136"/>
        <dbReference type="Rhea" id="RHEA-COMP:20101"/>
        <dbReference type="ChEBI" id="CHEBI:15378"/>
        <dbReference type="ChEBI" id="CHEBI:30616"/>
        <dbReference type="ChEBI" id="CHEBI:46858"/>
        <dbReference type="ChEBI" id="CHEBI:61978"/>
        <dbReference type="ChEBI" id="CHEBI:456216"/>
        <dbReference type="EC" id="2.7.10.2"/>
    </reaction>
</comment>
<dbReference type="PANTHER" id="PTHR32309:SF13">
    <property type="entry name" value="FERRIC ENTEROBACTIN TRANSPORT PROTEIN FEPE"/>
    <property type="match status" value="1"/>
</dbReference>